<dbReference type="GO" id="GO:1901891">
    <property type="term" value="P:regulation of cell septum assembly"/>
    <property type="evidence" value="ECO:0007669"/>
    <property type="project" value="InterPro"/>
</dbReference>
<evidence type="ECO:0000256" key="3">
    <source>
        <dbReference type="ARBA" id="ARBA00023210"/>
    </source>
</evidence>
<evidence type="ECO:0000256" key="2">
    <source>
        <dbReference type="ARBA" id="ARBA00022618"/>
    </source>
</evidence>
<evidence type="ECO:0000256" key="6">
    <source>
        <dbReference type="ARBA" id="ARBA00046874"/>
    </source>
</evidence>
<dbReference type="OrthoDB" id="9790810at2"/>
<sequence>MSNELVSFKGTRNGICIYIKDGNFSLIKNELDRKLKRSNSFFKGGRISDIKGKALTEEEKSEIKELINDKYKLDINENALASENLEEGFLRDESEGMTKFITTTVRSGQTIEYSGNLVILGDINPGGMISAKGNIVVLGHLRGIAHAGVDGNKKVFVAAYELNPTQLRIADIIARKPDGEVNISKWPEIARVCDGEVVIEPYLLKNK</sequence>
<evidence type="ECO:0000313" key="11">
    <source>
        <dbReference type="Proteomes" id="UP000287969"/>
    </source>
</evidence>
<dbReference type="Pfam" id="PF03775">
    <property type="entry name" value="MinC_C"/>
    <property type="match status" value="1"/>
</dbReference>
<accession>A0A410QDV0</accession>
<dbReference type="EMBL" id="CP035282">
    <property type="protein sequence ID" value="QAT62212.1"/>
    <property type="molecule type" value="Genomic_DNA"/>
</dbReference>
<dbReference type="KEGG" id="spoa:EQM13_11730"/>
<evidence type="ECO:0000256" key="5">
    <source>
        <dbReference type="ARBA" id="ARBA00025606"/>
    </source>
</evidence>
<dbReference type="Gene3D" id="3.30.160.540">
    <property type="match status" value="1"/>
</dbReference>
<dbReference type="PANTHER" id="PTHR34108:SF1">
    <property type="entry name" value="SEPTUM SITE-DETERMINING PROTEIN MINC"/>
    <property type="match status" value="1"/>
</dbReference>
<dbReference type="InterPro" id="IPR013033">
    <property type="entry name" value="MinC"/>
</dbReference>
<comment type="similarity">
    <text evidence="1 7">Belongs to the MinC family.</text>
</comment>
<feature type="domain" description="Septum formation inhibitor MinC C-terminal" evidence="8">
    <location>
        <begin position="100"/>
        <end position="199"/>
    </location>
</feature>
<dbReference type="Pfam" id="PF05209">
    <property type="entry name" value="MinC_N"/>
    <property type="match status" value="1"/>
</dbReference>
<keyword evidence="3 7" id="KW-0717">Septation</keyword>
<evidence type="ECO:0000259" key="8">
    <source>
        <dbReference type="Pfam" id="PF03775"/>
    </source>
</evidence>
<keyword evidence="4 7" id="KW-0131">Cell cycle</keyword>
<dbReference type="AlphaFoldDB" id="A0A410QDV0"/>
<keyword evidence="11" id="KW-1185">Reference proteome</keyword>
<dbReference type="InterPro" id="IPR016098">
    <property type="entry name" value="CAP/MinC_C"/>
</dbReference>
<name>A0A410QDV0_9FIRM</name>
<dbReference type="GO" id="GO:0051302">
    <property type="term" value="P:regulation of cell division"/>
    <property type="evidence" value="ECO:0007669"/>
    <property type="project" value="InterPro"/>
</dbReference>
<evidence type="ECO:0000256" key="4">
    <source>
        <dbReference type="ARBA" id="ARBA00023306"/>
    </source>
</evidence>
<reference evidence="11" key="1">
    <citation type="submission" date="2019-01" db="EMBL/GenBank/DDBJ databases">
        <title>Draft genomes of a novel of Sporanaerobacter strains.</title>
        <authorList>
            <person name="Ma S."/>
        </authorList>
    </citation>
    <scope>NUCLEOTIDE SEQUENCE [LARGE SCALE GENOMIC DNA]</scope>
    <source>
        <strain evidence="11">NJN-17</strain>
    </source>
</reference>
<dbReference type="HAMAP" id="MF_00267">
    <property type="entry name" value="MinC"/>
    <property type="match status" value="1"/>
</dbReference>
<evidence type="ECO:0000259" key="9">
    <source>
        <dbReference type="Pfam" id="PF05209"/>
    </source>
</evidence>
<dbReference type="GO" id="GO:0000902">
    <property type="term" value="P:cell morphogenesis"/>
    <property type="evidence" value="ECO:0007669"/>
    <property type="project" value="InterPro"/>
</dbReference>
<dbReference type="PANTHER" id="PTHR34108">
    <property type="entry name" value="SEPTUM SITE-DETERMINING PROTEIN MINC"/>
    <property type="match status" value="1"/>
</dbReference>
<dbReference type="InterPro" id="IPR007874">
    <property type="entry name" value="MinC_N"/>
</dbReference>
<feature type="domain" description="Septum formation inhibitor MinC N-terminal" evidence="9">
    <location>
        <begin position="6"/>
        <end position="69"/>
    </location>
</feature>
<organism evidence="10 11">
    <name type="scientific">Acidilutibacter cellobiosedens</name>
    <dbReference type="NCBI Taxonomy" id="2507161"/>
    <lineage>
        <taxon>Bacteria</taxon>
        <taxon>Bacillati</taxon>
        <taxon>Bacillota</taxon>
        <taxon>Tissierellia</taxon>
        <taxon>Tissierellales</taxon>
        <taxon>Acidilutibacteraceae</taxon>
        <taxon>Acidilutibacter</taxon>
    </lineage>
</organism>
<keyword evidence="2 7" id="KW-0132">Cell division</keyword>
<comment type="subunit">
    <text evidence="6 7">Interacts with MinD and FtsZ.</text>
</comment>
<dbReference type="InterPro" id="IPR036145">
    <property type="entry name" value="MinC_C_sf"/>
</dbReference>
<dbReference type="RefSeq" id="WP_071138948.1">
    <property type="nucleotide sequence ID" value="NZ_CP035282.1"/>
</dbReference>
<dbReference type="InterPro" id="IPR005526">
    <property type="entry name" value="Septum_form_inhib_MinC_C"/>
</dbReference>
<evidence type="ECO:0000256" key="1">
    <source>
        <dbReference type="ARBA" id="ARBA00006291"/>
    </source>
</evidence>
<evidence type="ECO:0000256" key="7">
    <source>
        <dbReference type="HAMAP-Rule" id="MF_00267"/>
    </source>
</evidence>
<evidence type="ECO:0000313" key="10">
    <source>
        <dbReference type="EMBL" id="QAT62212.1"/>
    </source>
</evidence>
<proteinExistence type="inferred from homology"/>
<dbReference type="Proteomes" id="UP000287969">
    <property type="component" value="Chromosome"/>
</dbReference>
<dbReference type="SUPFAM" id="SSF63848">
    <property type="entry name" value="Cell-division inhibitor MinC, C-terminal domain"/>
    <property type="match status" value="1"/>
</dbReference>
<protein>
    <recommendedName>
        <fullName evidence="7">Probable septum site-determining protein MinC</fullName>
    </recommendedName>
</protein>
<dbReference type="Gene3D" id="2.160.20.70">
    <property type="match status" value="1"/>
</dbReference>
<gene>
    <name evidence="7" type="primary">minC</name>
    <name evidence="10" type="ORF">EQM13_11730</name>
</gene>
<dbReference type="GO" id="GO:0000917">
    <property type="term" value="P:division septum assembly"/>
    <property type="evidence" value="ECO:0007669"/>
    <property type="project" value="UniProtKB-KW"/>
</dbReference>
<comment type="function">
    <text evidence="5 7">Cell division inhibitor that blocks the formation of polar Z ring septums. Rapidly oscillates between the poles of the cell to destabilize FtsZ filaments that have formed before they mature into polar Z rings. Prevents FtsZ polymerization.</text>
</comment>